<feature type="region of interest" description="Disordered" evidence="1">
    <location>
        <begin position="194"/>
        <end position="226"/>
    </location>
</feature>
<dbReference type="SUPFAM" id="SSF49299">
    <property type="entry name" value="PKD domain"/>
    <property type="match status" value="1"/>
</dbReference>
<dbReference type="Proteomes" id="UP000070263">
    <property type="component" value="Unassembled WGS sequence"/>
</dbReference>
<feature type="region of interest" description="Disordered" evidence="1">
    <location>
        <begin position="62"/>
        <end position="102"/>
    </location>
</feature>
<dbReference type="PROSITE" id="PS50093">
    <property type="entry name" value="PKD"/>
    <property type="match status" value="1"/>
</dbReference>
<evidence type="ECO:0000313" key="4">
    <source>
        <dbReference type="Proteomes" id="UP000070263"/>
    </source>
</evidence>
<evidence type="ECO:0000259" key="2">
    <source>
        <dbReference type="PROSITE" id="PS50093"/>
    </source>
</evidence>
<dbReference type="AlphaFoldDB" id="A0A133VMQ1"/>
<protein>
    <recommendedName>
        <fullName evidence="2">PKD domain-containing protein</fullName>
    </recommendedName>
</protein>
<sequence>MSSKALTLENLHHEDIDLEEMLPSSEAGMTPRENENLVIKFTFNPNAGNEYQGDFLTADITFGVKPSTPNDPPSAHPNGPYTVPSGDSIELDGTESEDPDGDPLTYLWEIKNDPTGEATLTNPESEKPTFNAPDVDSETEITVKLTVDDGKYTDTETTKVTVKSNSPPTAAFKYSPSGEDLEIKAGEAGITVDFDASGSSDPDGSIESYDWKFGDGSNGTGKTTSHTYTEEGCWLYL</sequence>
<proteinExistence type="predicted"/>
<comment type="caution">
    <text evidence="3">The sequence shown here is derived from an EMBL/GenBank/DDBJ whole genome shotgun (WGS) entry which is preliminary data.</text>
</comment>
<dbReference type="InterPro" id="IPR000601">
    <property type="entry name" value="PKD_dom"/>
</dbReference>
<dbReference type="SMART" id="SM00089">
    <property type="entry name" value="PKD"/>
    <property type="match status" value="2"/>
</dbReference>
<dbReference type="Pfam" id="PF22352">
    <property type="entry name" value="K319L-like_PKD"/>
    <property type="match status" value="1"/>
</dbReference>
<reference evidence="3 4" key="1">
    <citation type="journal article" date="2016" name="Sci. Rep.">
        <title>Metabolic traits of an uncultured archaeal lineage -MSBL1- from brine pools of the Red Sea.</title>
        <authorList>
            <person name="Mwirichia R."/>
            <person name="Alam I."/>
            <person name="Rashid M."/>
            <person name="Vinu M."/>
            <person name="Ba-Alawi W."/>
            <person name="Anthony Kamau A."/>
            <person name="Kamanda Ngugi D."/>
            <person name="Goker M."/>
            <person name="Klenk H.P."/>
            <person name="Bajic V."/>
            <person name="Stingl U."/>
        </authorList>
    </citation>
    <scope>NUCLEOTIDE SEQUENCE [LARGE SCALE GENOMIC DNA]</scope>
    <source>
        <strain evidence="3">SCGC-AAA382A20</strain>
    </source>
</reference>
<evidence type="ECO:0000313" key="3">
    <source>
        <dbReference type="EMBL" id="KXB07683.1"/>
    </source>
</evidence>
<dbReference type="InterPro" id="IPR022409">
    <property type="entry name" value="PKD/Chitinase_dom"/>
</dbReference>
<dbReference type="EMBL" id="LHYE01000003">
    <property type="protein sequence ID" value="KXB07683.1"/>
    <property type="molecule type" value="Genomic_DNA"/>
</dbReference>
<gene>
    <name evidence="3" type="ORF">AKJ51_00630</name>
</gene>
<name>A0A133VMQ1_9EURY</name>
<dbReference type="CDD" id="cd00146">
    <property type="entry name" value="PKD"/>
    <property type="match status" value="1"/>
</dbReference>
<dbReference type="InterPro" id="IPR035986">
    <property type="entry name" value="PKD_dom_sf"/>
</dbReference>
<evidence type="ECO:0000256" key="1">
    <source>
        <dbReference type="SAM" id="MobiDB-lite"/>
    </source>
</evidence>
<feature type="region of interest" description="Disordered" evidence="1">
    <location>
        <begin position="114"/>
        <end position="135"/>
    </location>
</feature>
<accession>A0A133VMQ1</accession>
<feature type="compositionally biased region" description="Acidic residues" evidence="1">
    <location>
        <begin position="89"/>
        <end position="101"/>
    </location>
</feature>
<dbReference type="Pfam" id="PF18911">
    <property type="entry name" value="PKD_4"/>
    <property type="match status" value="1"/>
</dbReference>
<organism evidence="3 4">
    <name type="scientific">candidate division MSBL1 archaeon SCGC-AAA382A20</name>
    <dbReference type="NCBI Taxonomy" id="1698280"/>
    <lineage>
        <taxon>Archaea</taxon>
        <taxon>Methanobacteriati</taxon>
        <taxon>Methanobacteriota</taxon>
        <taxon>candidate division MSBL1</taxon>
    </lineage>
</organism>
<keyword evidence="4" id="KW-1185">Reference proteome</keyword>
<dbReference type="InterPro" id="IPR013783">
    <property type="entry name" value="Ig-like_fold"/>
</dbReference>
<dbReference type="Gene3D" id="2.60.40.10">
    <property type="entry name" value="Immunoglobulins"/>
    <property type="match status" value="2"/>
</dbReference>
<feature type="domain" description="PKD" evidence="2">
    <location>
        <begin position="184"/>
        <end position="232"/>
    </location>
</feature>